<sequence length="49" mass="5676">MCLLFIYMLHFMQCDCGILEALKVLSLQGFASIFEPNLCRIMSQILTIY</sequence>
<proteinExistence type="predicted"/>
<protein>
    <submittedName>
        <fullName evidence="2">Uncharacterized protein</fullName>
    </submittedName>
</protein>
<gene>
    <name evidence="2" type="ORF">RchiOBHm_Chr5g0051761</name>
</gene>
<comment type="caution">
    <text evidence="2">The sequence shown here is derived from an EMBL/GenBank/DDBJ whole genome shotgun (WGS) entry which is preliminary data.</text>
</comment>
<feature type="signal peptide" evidence="1">
    <location>
        <begin position="1"/>
        <end position="16"/>
    </location>
</feature>
<accession>A0A2P6QFI4</accession>
<dbReference type="Gramene" id="PRQ32921">
    <property type="protein sequence ID" value="PRQ32921"/>
    <property type="gene ID" value="RchiOBHm_Chr5g0051761"/>
</dbReference>
<reference evidence="2 3" key="1">
    <citation type="journal article" date="2018" name="Nat. Genet.">
        <title>The Rosa genome provides new insights in the design of modern roses.</title>
        <authorList>
            <person name="Bendahmane M."/>
        </authorList>
    </citation>
    <scope>NUCLEOTIDE SEQUENCE [LARGE SCALE GENOMIC DNA]</scope>
    <source>
        <strain evidence="3">cv. Old Blush</strain>
    </source>
</reference>
<feature type="chain" id="PRO_5015121192" evidence="1">
    <location>
        <begin position="17"/>
        <end position="49"/>
    </location>
</feature>
<dbReference type="EMBL" id="PDCK01000043">
    <property type="protein sequence ID" value="PRQ32921.1"/>
    <property type="molecule type" value="Genomic_DNA"/>
</dbReference>
<keyword evidence="3" id="KW-1185">Reference proteome</keyword>
<keyword evidence="1" id="KW-0732">Signal</keyword>
<name>A0A2P6QFI4_ROSCH</name>
<dbReference type="Proteomes" id="UP000238479">
    <property type="component" value="Chromosome 5"/>
</dbReference>
<evidence type="ECO:0000313" key="2">
    <source>
        <dbReference type="EMBL" id="PRQ32921.1"/>
    </source>
</evidence>
<dbReference type="AlphaFoldDB" id="A0A2P6QFI4"/>
<evidence type="ECO:0000313" key="3">
    <source>
        <dbReference type="Proteomes" id="UP000238479"/>
    </source>
</evidence>
<evidence type="ECO:0000256" key="1">
    <source>
        <dbReference type="SAM" id="SignalP"/>
    </source>
</evidence>
<organism evidence="2 3">
    <name type="scientific">Rosa chinensis</name>
    <name type="common">China rose</name>
    <dbReference type="NCBI Taxonomy" id="74649"/>
    <lineage>
        <taxon>Eukaryota</taxon>
        <taxon>Viridiplantae</taxon>
        <taxon>Streptophyta</taxon>
        <taxon>Embryophyta</taxon>
        <taxon>Tracheophyta</taxon>
        <taxon>Spermatophyta</taxon>
        <taxon>Magnoliopsida</taxon>
        <taxon>eudicotyledons</taxon>
        <taxon>Gunneridae</taxon>
        <taxon>Pentapetalae</taxon>
        <taxon>rosids</taxon>
        <taxon>fabids</taxon>
        <taxon>Rosales</taxon>
        <taxon>Rosaceae</taxon>
        <taxon>Rosoideae</taxon>
        <taxon>Rosoideae incertae sedis</taxon>
        <taxon>Rosa</taxon>
    </lineage>
</organism>